<organism evidence="2 3">
    <name type="scientific">Streptomyces brasiliscabiei</name>
    <dbReference type="NCBI Taxonomy" id="2736302"/>
    <lineage>
        <taxon>Bacteria</taxon>
        <taxon>Bacillati</taxon>
        <taxon>Actinomycetota</taxon>
        <taxon>Actinomycetes</taxon>
        <taxon>Kitasatosporales</taxon>
        <taxon>Streptomycetaceae</taxon>
        <taxon>Streptomyces</taxon>
    </lineage>
</organism>
<comment type="caution">
    <text evidence="2">The sequence shown here is derived from an EMBL/GenBank/DDBJ whole genome shotgun (WGS) entry which is preliminary data.</text>
</comment>
<dbReference type="Proteomes" id="UP001365781">
    <property type="component" value="Unassembled WGS sequence"/>
</dbReference>
<evidence type="ECO:0000313" key="3">
    <source>
        <dbReference type="Proteomes" id="UP001365781"/>
    </source>
</evidence>
<gene>
    <name evidence="2" type="ORF">WB403_52215</name>
</gene>
<name>A0ABU8GWX7_9ACTN</name>
<protein>
    <recommendedName>
        <fullName evidence="4">Secreted protein</fullName>
    </recommendedName>
</protein>
<sequence>MKLAKFAWIGALALLGSVAYGQAWSSSYEAGLKAAKAGDWASARNSFMQASANRPEDSAKP</sequence>
<evidence type="ECO:0000256" key="1">
    <source>
        <dbReference type="SAM" id="SignalP"/>
    </source>
</evidence>
<keyword evidence="1" id="KW-0732">Signal</keyword>
<accession>A0ABU8GWX7</accession>
<dbReference type="EMBL" id="JBBAYM010000949">
    <property type="protein sequence ID" value="MEI5617682.1"/>
    <property type="molecule type" value="Genomic_DNA"/>
</dbReference>
<reference evidence="2 3" key="1">
    <citation type="submission" date="2024-03" db="EMBL/GenBank/DDBJ databases">
        <title>First Report of Pectobacterium brasiliscabiei causing potato scab in china.</title>
        <authorList>
            <person name="Handique U."/>
        </authorList>
    </citation>
    <scope>NUCLEOTIDE SEQUENCE [LARGE SCALE GENOMIC DNA]</scope>
    <source>
        <strain evidence="2 3">ZRIMU1503</strain>
    </source>
</reference>
<dbReference type="RefSeq" id="WP_336559485.1">
    <property type="nucleotide sequence ID" value="NZ_JBBAYM010000949.1"/>
</dbReference>
<proteinExistence type="predicted"/>
<evidence type="ECO:0000313" key="2">
    <source>
        <dbReference type="EMBL" id="MEI5617682.1"/>
    </source>
</evidence>
<feature type="signal peptide" evidence="1">
    <location>
        <begin position="1"/>
        <end position="23"/>
    </location>
</feature>
<feature type="chain" id="PRO_5046827484" description="Secreted protein" evidence="1">
    <location>
        <begin position="24"/>
        <end position="61"/>
    </location>
</feature>
<feature type="non-terminal residue" evidence="2">
    <location>
        <position position="61"/>
    </location>
</feature>
<evidence type="ECO:0008006" key="4">
    <source>
        <dbReference type="Google" id="ProtNLM"/>
    </source>
</evidence>
<keyword evidence="3" id="KW-1185">Reference proteome</keyword>